<gene>
    <name evidence="2" type="ORF">C2845_PM17G06140</name>
</gene>
<proteinExistence type="predicted"/>
<comment type="caution">
    <text evidence="2">The sequence shown here is derived from an EMBL/GenBank/DDBJ whole genome shotgun (WGS) entry which is preliminary data.</text>
</comment>
<feature type="region of interest" description="Disordered" evidence="1">
    <location>
        <begin position="1"/>
        <end position="30"/>
    </location>
</feature>
<reference evidence="3" key="1">
    <citation type="journal article" date="2019" name="Nat. Commun.">
        <title>The genome of broomcorn millet.</title>
        <authorList>
            <person name="Zou C."/>
            <person name="Miki D."/>
            <person name="Li D."/>
            <person name="Tang Q."/>
            <person name="Xiao L."/>
            <person name="Rajput S."/>
            <person name="Deng P."/>
            <person name="Jia W."/>
            <person name="Huang R."/>
            <person name="Zhang M."/>
            <person name="Sun Y."/>
            <person name="Hu J."/>
            <person name="Fu X."/>
            <person name="Schnable P.S."/>
            <person name="Li F."/>
            <person name="Zhang H."/>
            <person name="Feng B."/>
            <person name="Zhu X."/>
            <person name="Liu R."/>
            <person name="Schnable J.C."/>
            <person name="Zhu J.-K."/>
            <person name="Zhang H."/>
        </authorList>
    </citation>
    <scope>NUCLEOTIDE SEQUENCE [LARGE SCALE GENOMIC DNA]</scope>
</reference>
<dbReference type="AlphaFoldDB" id="A0A3L6Q1Q2"/>
<name>A0A3L6Q1Q2_PANMI</name>
<evidence type="ECO:0000313" key="2">
    <source>
        <dbReference type="EMBL" id="RLM69888.1"/>
    </source>
</evidence>
<dbReference type="Proteomes" id="UP000275267">
    <property type="component" value="Unassembled WGS sequence"/>
</dbReference>
<accession>A0A3L6Q1Q2</accession>
<evidence type="ECO:0000313" key="3">
    <source>
        <dbReference type="Proteomes" id="UP000275267"/>
    </source>
</evidence>
<sequence>MAPSSSTCVSFPAGFSGSAMATKDDRKWRNKRTDRAALKQEYSKLAKAKERAYATSLDDIVFDSDNDDDAFCANKDEDDKRKKIIDNSSLIVDFVKLKNALCLTAVNDHDLKLDSEGDLDVMDRVKLLMKDGLSIGDLVPELLKVSKSKLISDMLHLLSRVCACDKKIAKL</sequence>
<keyword evidence="3" id="KW-1185">Reference proteome</keyword>
<evidence type="ECO:0000256" key="1">
    <source>
        <dbReference type="SAM" id="MobiDB-lite"/>
    </source>
</evidence>
<organism evidence="2 3">
    <name type="scientific">Panicum miliaceum</name>
    <name type="common">Proso millet</name>
    <name type="synonym">Broomcorn millet</name>
    <dbReference type="NCBI Taxonomy" id="4540"/>
    <lineage>
        <taxon>Eukaryota</taxon>
        <taxon>Viridiplantae</taxon>
        <taxon>Streptophyta</taxon>
        <taxon>Embryophyta</taxon>
        <taxon>Tracheophyta</taxon>
        <taxon>Spermatophyta</taxon>
        <taxon>Magnoliopsida</taxon>
        <taxon>Liliopsida</taxon>
        <taxon>Poales</taxon>
        <taxon>Poaceae</taxon>
        <taxon>PACMAD clade</taxon>
        <taxon>Panicoideae</taxon>
        <taxon>Panicodae</taxon>
        <taxon>Paniceae</taxon>
        <taxon>Panicinae</taxon>
        <taxon>Panicum</taxon>
        <taxon>Panicum sect. Panicum</taxon>
    </lineage>
</organism>
<protein>
    <submittedName>
        <fullName evidence="2">Uncharacterized protein</fullName>
    </submittedName>
</protein>
<dbReference type="EMBL" id="PQIB02000014">
    <property type="protein sequence ID" value="RLM69888.1"/>
    <property type="molecule type" value="Genomic_DNA"/>
</dbReference>